<feature type="repeat" description="ANK" evidence="3">
    <location>
        <begin position="65"/>
        <end position="97"/>
    </location>
</feature>
<dbReference type="InterPro" id="IPR002110">
    <property type="entry name" value="Ankyrin_rpt"/>
</dbReference>
<dbReference type="PANTHER" id="PTHR24189:SF72">
    <property type="entry name" value="ANKYRIN REPEAT-CONTAINING DOMAIN-CONTAINING PROTEIN"/>
    <property type="match status" value="1"/>
</dbReference>
<organism evidence="4 5">
    <name type="scientific">Phytophthora cactorum</name>
    <dbReference type="NCBI Taxonomy" id="29920"/>
    <lineage>
        <taxon>Eukaryota</taxon>
        <taxon>Sar</taxon>
        <taxon>Stramenopiles</taxon>
        <taxon>Oomycota</taxon>
        <taxon>Peronosporomycetes</taxon>
        <taxon>Peronosporales</taxon>
        <taxon>Peronosporaceae</taxon>
        <taxon>Phytophthora</taxon>
    </lineage>
</organism>
<dbReference type="SUPFAM" id="SSF48403">
    <property type="entry name" value="Ankyrin repeat"/>
    <property type="match status" value="1"/>
</dbReference>
<evidence type="ECO:0000256" key="1">
    <source>
        <dbReference type="ARBA" id="ARBA00022737"/>
    </source>
</evidence>
<feature type="repeat" description="ANK" evidence="3">
    <location>
        <begin position="98"/>
        <end position="130"/>
    </location>
</feature>
<dbReference type="InterPro" id="IPR050745">
    <property type="entry name" value="Multifunctional_regulatory"/>
</dbReference>
<keyword evidence="2 3" id="KW-0040">ANK repeat</keyword>
<dbReference type="PROSITE" id="PS50088">
    <property type="entry name" value="ANK_REPEAT"/>
    <property type="match status" value="2"/>
</dbReference>
<dbReference type="Gene3D" id="1.25.40.20">
    <property type="entry name" value="Ankyrin repeat-containing domain"/>
    <property type="match status" value="1"/>
</dbReference>
<keyword evidence="1" id="KW-0677">Repeat</keyword>
<dbReference type="EMBL" id="RCML01004274">
    <property type="protein sequence ID" value="KAG2949180.1"/>
    <property type="molecule type" value="Genomic_DNA"/>
</dbReference>
<accession>A0A8T1E7R1</accession>
<evidence type="ECO:0000313" key="4">
    <source>
        <dbReference type="EMBL" id="KAG2949180.1"/>
    </source>
</evidence>
<evidence type="ECO:0000256" key="2">
    <source>
        <dbReference type="ARBA" id="ARBA00023043"/>
    </source>
</evidence>
<proteinExistence type="predicted"/>
<dbReference type="InterPro" id="IPR036770">
    <property type="entry name" value="Ankyrin_rpt-contain_sf"/>
</dbReference>
<gene>
    <name evidence="4" type="ORF">PC118_g25374</name>
</gene>
<dbReference type="PANTHER" id="PTHR24189">
    <property type="entry name" value="MYOTROPHIN"/>
    <property type="match status" value="1"/>
</dbReference>
<dbReference type="Pfam" id="PF12796">
    <property type="entry name" value="Ank_2"/>
    <property type="match status" value="1"/>
</dbReference>
<dbReference type="Proteomes" id="UP000697107">
    <property type="component" value="Unassembled WGS sequence"/>
</dbReference>
<name>A0A8T1E7R1_9STRA</name>
<comment type="caution">
    <text evidence="4">The sequence shown here is derived from an EMBL/GenBank/DDBJ whole genome shotgun (WGS) entry which is preliminary data.</text>
</comment>
<dbReference type="SMART" id="SM00248">
    <property type="entry name" value="ANK"/>
    <property type="match status" value="5"/>
</dbReference>
<evidence type="ECO:0000256" key="3">
    <source>
        <dbReference type="PROSITE-ProRule" id="PRU00023"/>
    </source>
</evidence>
<dbReference type="PROSITE" id="PS50297">
    <property type="entry name" value="ANK_REP_REGION"/>
    <property type="match status" value="2"/>
</dbReference>
<reference evidence="4" key="1">
    <citation type="submission" date="2018-10" db="EMBL/GenBank/DDBJ databases">
        <title>Effector identification in a new, highly contiguous assembly of the strawberry crown rot pathogen Phytophthora cactorum.</title>
        <authorList>
            <person name="Armitage A.D."/>
            <person name="Nellist C.F."/>
            <person name="Bates H."/>
            <person name="Vickerstaff R.J."/>
            <person name="Harrison R.J."/>
        </authorList>
    </citation>
    <scope>NUCLEOTIDE SEQUENCE</scope>
    <source>
        <strain evidence="4">P415</strain>
    </source>
</reference>
<sequence>MTPLQLAYVRGNYAVAQELEEWGSDVALTPFHLAAAHNDVAAVRKFIARKTDVDCLGEMGYVGVNRRTPLHWAAISGSSEAVDALLEGGADPNFQDVRGRSPLHWAAKLNKLEVVRSLLRANADPNLADGEFMTPLMCAASALDASRELVSELTAAGGDIGYQLPTTGDTALHVAVREENEASALAVLAELLVSETS</sequence>
<dbReference type="AlphaFoldDB" id="A0A8T1E7R1"/>
<evidence type="ECO:0008006" key="6">
    <source>
        <dbReference type="Google" id="ProtNLM"/>
    </source>
</evidence>
<protein>
    <recommendedName>
        <fullName evidence="6">Ankyrin repeat-containing domain</fullName>
    </recommendedName>
</protein>
<evidence type="ECO:0000313" key="5">
    <source>
        <dbReference type="Proteomes" id="UP000697107"/>
    </source>
</evidence>